<evidence type="ECO:0000259" key="4">
    <source>
        <dbReference type="Pfam" id="PF00501"/>
    </source>
</evidence>
<comment type="caution">
    <text evidence="5">The sequence shown here is derived from an EMBL/GenBank/DDBJ whole genome shotgun (WGS) entry which is preliminary data.</text>
</comment>
<dbReference type="EMBL" id="AFBN01000096">
    <property type="protein sequence ID" value="EGF52031.1"/>
    <property type="molecule type" value="Genomic_DNA"/>
</dbReference>
<dbReference type="eggNOG" id="COG1022">
    <property type="taxonomic scope" value="Bacteria"/>
</dbReference>
<dbReference type="Pfam" id="PF23562">
    <property type="entry name" value="AMP-binding_C_3"/>
    <property type="match status" value="1"/>
</dbReference>
<evidence type="ECO:0000256" key="1">
    <source>
        <dbReference type="ARBA" id="ARBA00022598"/>
    </source>
</evidence>
<dbReference type="PROSITE" id="PS00455">
    <property type="entry name" value="AMP_BINDING"/>
    <property type="match status" value="1"/>
</dbReference>
<evidence type="ECO:0000313" key="6">
    <source>
        <dbReference type="Proteomes" id="UP000003416"/>
    </source>
</evidence>
<dbReference type="PANTHER" id="PTHR43272">
    <property type="entry name" value="LONG-CHAIN-FATTY-ACID--COA LIGASE"/>
    <property type="match status" value="1"/>
</dbReference>
<evidence type="ECO:0000256" key="2">
    <source>
        <dbReference type="ARBA" id="ARBA00022832"/>
    </source>
</evidence>
<dbReference type="InterPro" id="IPR000873">
    <property type="entry name" value="AMP-dep_synth/lig_dom"/>
</dbReference>
<dbReference type="Pfam" id="PF00501">
    <property type="entry name" value="AMP-binding"/>
    <property type="match status" value="1"/>
</dbReference>
<dbReference type="STRING" id="763034.HMPREF9446_03239"/>
<dbReference type="SUPFAM" id="SSF56801">
    <property type="entry name" value="Acetyl-CoA synthetase-like"/>
    <property type="match status" value="1"/>
</dbReference>
<organism evidence="5 6">
    <name type="scientific">Bacteroides fluxus YIT 12057</name>
    <dbReference type="NCBI Taxonomy" id="763034"/>
    <lineage>
        <taxon>Bacteria</taxon>
        <taxon>Pseudomonadati</taxon>
        <taxon>Bacteroidota</taxon>
        <taxon>Bacteroidia</taxon>
        <taxon>Bacteroidales</taxon>
        <taxon>Bacteroidaceae</taxon>
        <taxon>Bacteroides</taxon>
    </lineage>
</organism>
<protein>
    <submittedName>
        <fullName evidence="5">AMP-binding enzyme</fullName>
    </submittedName>
</protein>
<dbReference type="InterPro" id="IPR020845">
    <property type="entry name" value="AMP-binding_CS"/>
</dbReference>
<dbReference type="GO" id="GO:0004467">
    <property type="term" value="F:long-chain fatty acid-CoA ligase activity"/>
    <property type="evidence" value="ECO:0007669"/>
    <property type="project" value="TreeGrafter"/>
</dbReference>
<proteinExistence type="predicted"/>
<accession>F3PWV2</accession>
<keyword evidence="3" id="KW-0443">Lipid metabolism</keyword>
<gene>
    <name evidence="5" type="ORF">HMPREF9446_03239</name>
</gene>
<dbReference type="Proteomes" id="UP000003416">
    <property type="component" value="Unassembled WGS sequence"/>
</dbReference>
<evidence type="ECO:0000313" key="5">
    <source>
        <dbReference type="EMBL" id="EGF52031.1"/>
    </source>
</evidence>
<name>F3PWV2_9BACE</name>
<dbReference type="InterPro" id="IPR042099">
    <property type="entry name" value="ANL_N_sf"/>
</dbReference>
<dbReference type="CDD" id="cd05907">
    <property type="entry name" value="VL_LC_FACS_like"/>
    <property type="match status" value="1"/>
</dbReference>
<dbReference type="HOGENOM" id="CLU_000022_45_5_10"/>
<dbReference type="Gene3D" id="3.40.50.12780">
    <property type="entry name" value="N-terminal domain of ligase-like"/>
    <property type="match status" value="1"/>
</dbReference>
<dbReference type="GO" id="GO:0016020">
    <property type="term" value="C:membrane"/>
    <property type="evidence" value="ECO:0007669"/>
    <property type="project" value="TreeGrafter"/>
</dbReference>
<dbReference type="PANTHER" id="PTHR43272:SF32">
    <property type="entry name" value="AMP-DEPENDENT SYNTHETASE_LIGASE DOMAIN-CONTAINING PROTEIN"/>
    <property type="match status" value="1"/>
</dbReference>
<keyword evidence="6" id="KW-1185">Reference proteome</keyword>
<keyword evidence="1" id="KW-0436">Ligase</keyword>
<keyword evidence="2" id="KW-0276">Fatty acid metabolism</keyword>
<evidence type="ECO:0000256" key="3">
    <source>
        <dbReference type="ARBA" id="ARBA00023098"/>
    </source>
</evidence>
<sequence length="645" mass="74043">MQRGGIFLWREALLQTYNEEFVCIMEVVPNETITFVAYLSIHKIMTYHHLSVMVHRQAEKYGEKIALKYRDYETSQWIPVTWNKFSQTVRQVANSLLSLGVEVQENIGVFSQNKPECLYMDFGSYADRVVTIPLYATSSPSQVQYIINDAQIRYLFVGEQFQYDAAFCVFGLCKSLQQIIIFDRKVQRDSRDLTSIYFDEFLKQGEGLPYNDEVERRTAEVSSADIANILYTSGTTGEPKGVMLMHYNYMEAFRTHEIRIPSLTDQDVSMSFLPLTHVFERGWTYVCLQRGAQVCVNLRPQDIQTTIKEIRPTVMCSVPRFWEKVYQGVQERIEQETGLKKAMMLDAIKVGRAHNLDYLRLGKTPPLMLHLKYKFYEKTVYALLKKTIGIENGTFFPTAGAAVSNEVCEFVHSVGINMVVGYGLTESTATVSCFLPRNFVLGSVGEMMPDLEVKIGENNEVLLRGKTITPGYYKKAEATAEAIDADGWFHTGDAGRLEGNTLYLTDRIKDLFKTSNGKYICPQALETQFIIDRYIDQIAVIADERKFVSALIVPVYGLVKGYAKEKGIEYQSMKDLLEHPKIQALFRARIDTLQQQFAHYEQVKRFTLLPEPFSMERGELTNTLKLKRPIVAKNYKEIIDKMYEE</sequence>
<reference evidence="5 6" key="1">
    <citation type="submission" date="2011-02" db="EMBL/GenBank/DDBJ databases">
        <authorList>
            <person name="Weinstock G."/>
            <person name="Sodergren E."/>
            <person name="Clifton S."/>
            <person name="Fulton L."/>
            <person name="Fulton B."/>
            <person name="Courtney L."/>
            <person name="Fronick C."/>
            <person name="Harrison M."/>
            <person name="Strong C."/>
            <person name="Farmer C."/>
            <person name="Delahaunty K."/>
            <person name="Markovic C."/>
            <person name="Hall O."/>
            <person name="Minx P."/>
            <person name="Tomlinson C."/>
            <person name="Mitreva M."/>
            <person name="Hou S."/>
            <person name="Chen J."/>
            <person name="Wollam A."/>
            <person name="Pepin K.H."/>
            <person name="Johnson M."/>
            <person name="Bhonagiri V."/>
            <person name="Zhang X."/>
            <person name="Suruliraj S."/>
            <person name="Warren W."/>
            <person name="Chinwalla A."/>
            <person name="Mardis E.R."/>
            <person name="Wilson R.K."/>
        </authorList>
    </citation>
    <scope>NUCLEOTIDE SEQUENCE [LARGE SCALE GENOMIC DNA]</scope>
    <source>
        <strain evidence="5 6">YIT 12057</strain>
    </source>
</reference>
<dbReference type="AlphaFoldDB" id="F3PWV2"/>
<feature type="domain" description="AMP-dependent synthetase/ligase" evidence="4">
    <location>
        <begin position="55"/>
        <end position="473"/>
    </location>
</feature>